<dbReference type="Proteomes" id="UP001153365">
    <property type="component" value="Unassembled WGS sequence"/>
</dbReference>
<comment type="caution">
    <text evidence="1">The sequence shown here is derived from an EMBL/GenBank/DDBJ whole genome shotgun (WGS) entry which is preliminary data.</text>
</comment>
<gene>
    <name evidence="1" type="ORF">PPACK8108_LOCUS8307</name>
</gene>
<evidence type="ECO:0000313" key="2">
    <source>
        <dbReference type="Proteomes" id="UP001153365"/>
    </source>
</evidence>
<proteinExistence type="predicted"/>
<dbReference type="AlphaFoldDB" id="A0AAV0AYY1"/>
<reference evidence="1" key="1">
    <citation type="submission" date="2022-06" db="EMBL/GenBank/DDBJ databases">
        <authorList>
            <consortium name="SYNGENTA / RWTH Aachen University"/>
        </authorList>
    </citation>
    <scope>NUCLEOTIDE SEQUENCE</scope>
</reference>
<name>A0AAV0AYY1_PHAPC</name>
<organism evidence="1 2">
    <name type="scientific">Phakopsora pachyrhizi</name>
    <name type="common">Asian soybean rust disease fungus</name>
    <dbReference type="NCBI Taxonomy" id="170000"/>
    <lineage>
        <taxon>Eukaryota</taxon>
        <taxon>Fungi</taxon>
        <taxon>Dikarya</taxon>
        <taxon>Basidiomycota</taxon>
        <taxon>Pucciniomycotina</taxon>
        <taxon>Pucciniomycetes</taxon>
        <taxon>Pucciniales</taxon>
        <taxon>Phakopsoraceae</taxon>
        <taxon>Phakopsora</taxon>
    </lineage>
</organism>
<protein>
    <submittedName>
        <fullName evidence="1">Uncharacterized protein</fullName>
    </submittedName>
</protein>
<evidence type="ECO:0000313" key="1">
    <source>
        <dbReference type="EMBL" id="CAH7673443.1"/>
    </source>
</evidence>
<accession>A0AAV0AYY1</accession>
<sequence>MKHKNDEKLNLLKNKKDSQTAISNVQGDGPISQFGNTWNINRYAASAGKKYDITQIDGTLGSPIDLKILISEQFNELRHDNTIDHKIKLRNPRLKLNDSEYLPREKGLQKDLEAGTLLKAAIQSTNGSEILNRLEEIVLKCYSYELHVIFN</sequence>
<keyword evidence="2" id="KW-1185">Reference proteome</keyword>
<dbReference type="EMBL" id="CALTRL010001703">
    <property type="protein sequence ID" value="CAH7673443.1"/>
    <property type="molecule type" value="Genomic_DNA"/>
</dbReference>